<proteinExistence type="predicted"/>
<dbReference type="AlphaFoldDB" id="A0A6A5R990"/>
<dbReference type="OrthoDB" id="3786169at2759"/>
<feature type="non-terminal residue" evidence="2">
    <location>
        <position position="254"/>
    </location>
</feature>
<dbReference type="RefSeq" id="XP_033444001.1">
    <property type="nucleotide sequence ID" value="XM_033594622.1"/>
</dbReference>
<name>A0A6A5R990_9PLEO</name>
<reference evidence="2" key="1">
    <citation type="journal article" date="2020" name="Stud. Mycol.">
        <title>101 Dothideomycetes genomes: a test case for predicting lifestyles and emergence of pathogens.</title>
        <authorList>
            <person name="Haridas S."/>
            <person name="Albert R."/>
            <person name="Binder M."/>
            <person name="Bloem J."/>
            <person name="Labutti K."/>
            <person name="Salamov A."/>
            <person name="Andreopoulos B."/>
            <person name="Baker S."/>
            <person name="Barry K."/>
            <person name="Bills G."/>
            <person name="Bluhm B."/>
            <person name="Cannon C."/>
            <person name="Castanera R."/>
            <person name="Culley D."/>
            <person name="Daum C."/>
            <person name="Ezra D."/>
            <person name="Gonzalez J."/>
            <person name="Henrissat B."/>
            <person name="Kuo A."/>
            <person name="Liang C."/>
            <person name="Lipzen A."/>
            <person name="Lutzoni F."/>
            <person name="Magnuson J."/>
            <person name="Mondo S."/>
            <person name="Nolan M."/>
            <person name="Ohm R."/>
            <person name="Pangilinan J."/>
            <person name="Park H.-J."/>
            <person name="Ramirez L."/>
            <person name="Alfaro M."/>
            <person name="Sun H."/>
            <person name="Tritt A."/>
            <person name="Yoshinaga Y."/>
            <person name="Zwiers L.-H."/>
            <person name="Turgeon B."/>
            <person name="Goodwin S."/>
            <person name="Spatafora J."/>
            <person name="Crous P."/>
            <person name="Grigoriev I."/>
        </authorList>
    </citation>
    <scope>NUCLEOTIDE SEQUENCE</scope>
    <source>
        <strain evidence="2">CBS 183.55</strain>
    </source>
</reference>
<dbReference type="Proteomes" id="UP000800082">
    <property type="component" value="Unassembled WGS sequence"/>
</dbReference>
<gene>
    <name evidence="2" type="ORF">M421DRAFT_43017</name>
</gene>
<keyword evidence="3" id="KW-1185">Reference proteome</keyword>
<organism evidence="2 3">
    <name type="scientific">Didymella exigua CBS 183.55</name>
    <dbReference type="NCBI Taxonomy" id="1150837"/>
    <lineage>
        <taxon>Eukaryota</taxon>
        <taxon>Fungi</taxon>
        <taxon>Dikarya</taxon>
        <taxon>Ascomycota</taxon>
        <taxon>Pezizomycotina</taxon>
        <taxon>Dothideomycetes</taxon>
        <taxon>Pleosporomycetidae</taxon>
        <taxon>Pleosporales</taxon>
        <taxon>Pleosporineae</taxon>
        <taxon>Didymellaceae</taxon>
        <taxon>Didymella</taxon>
    </lineage>
</organism>
<feature type="compositionally biased region" description="Low complexity" evidence="1">
    <location>
        <begin position="41"/>
        <end position="51"/>
    </location>
</feature>
<evidence type="ECO:0000313" key="2">
    <source>
        <dbReference type="EMBL" id="KAF1923748.1"/>
    </source>
</evidence>
<dbReference type="GeneID" id="54352290"/>
<accession>A0A6A5R990</accession>
<feature type="non-terminal residue" evidence="2">
    <location>
        <position position="1"/>
    </location>
</feature>
<feature type="region of interest" description="Disordered" evidence="1">
    <location>
        <begin position="30"/>
        <end position="92"/>
    </location>
</feature>
<sequence>LRNNHLPGITKMCAELLDEARRDDPIKAAYSSAKHHSGGDNNNNNNNNNNRNDTRGHGGSRGGLGRGNRGGGRGGGNSQGNRGGGNQTGNKSTAERAHCKLCNHTHYGAGDNCWHTYPHKATPEWRERNAELLKSKKDGSNAATIKDDAAGDLYFTNGGGLSFATVRKTPVIDISDTVRELAGRSEYHNRLILDTGATDHLCNDHSKFVNFDQGGYYAIINTRAGPITVTQKGTIKVTVLCSDGSSQQVSFTNV</sequence>
<evidence type="ECO:0000313" key="3">
    <source>
        <dbReference type="Proteomes" id="UP000800082"/>
    </source>
</evidence>
<protein>
    <submittedName>
        <fullName evidence="2">Uncharacterized protein</fullName>
    </submittedName>
</protein>
<dbReference type="EMBL" id="ML979001">
    <property type="protein sequence ID" value="KAF1923748.1"/>
    <property type="molecule type" value="Genomic_DNA"/>
</dbReference>
<evidence type="ECO:0000256" key="1">
    <source>
        <dbReference type="SAM" id="MobiDB-lite"/>
    </source>
</evidence>
<feature type="compositionally biased region" description="Gly residues" evidence="1">
    <location>
        <begin position="57"/>
        <end position="87"/>
    </location>
</feature>